<dbReference type="PROSITE" id="PS00973">
    <property type="entry name" value="USP_2"/>
    <property type="match status" value="1"/>
</dbReference>
<dbReference type="SUPFAM" id="SSF54001">
    <property type="entry name" value="Cysteine proteinases"/>
    <property type="match status" value="1"/>
</dbReference>
<dbReference type="PANTHER" id="PTHR24006">
    <property type="entry name" value="UBIQUITIN CARBOXYL-TERMINAL HYDROLASE"/>
    <property type="match status" value="1"/>
</dbReference>
<dbReference type="GO" id="GO:0004843">
    <property type="term" value="F:cysteine-type deubiquitinase activity"/>
    <property type="evidence" value="ECO:0007669"/>
    <property type="project" value="UniProtKB-EC"/>
</dbReference>
<keyword evidence="4 9" id="KW-0645">Protease</keyword>
<dbReference type="GO" id="GO:0005634">
    <property type="term" value="C:nucleus"/>
    <property type="evidence" value="ECO:0007669"/>
    <property type="project" value="TreeGrafter"/>
</dbReference>
<keyword evidence="6" id="KW-0378">Hydrolase</keyword>
<evidence type="ECO:0000256" key="2">
    <source>
        <dbReference type="ARBA" id="ARBA00009085"/>
    </source>
</evidence>
<evidence type="ECO:0000313" key="9">
    <source>
        <dbReference type="EMBL" id="KAF4690073.1"/>
    </source>
</evidence>
<dbReference type="InterPro" id="IPR018200">
    <property type="entry name" value="USP_CS"/>
</dbReference>
<evidence type="ECO:0000313" key="10">
    <source>
        <dbReference type="Proteomes" id="UP000541610"/>
    </source>
</evidence>
<evidence type="ECO:0000256" key="4">
    <source>
        <dbReference type="ARBA" id="ARBA00022670"/>
    </source>
</evidence>
<keyword evidence="7" id="KW-0788">Thiol protease</keyword>
<comment type="caution">
    <text evidence="9">The sequence shown here is derived from an EMBL/GenBank/DDBJ whole genome shotgun (WGS) entry which is preliminary data.</text>
</comment>
<evidence type="ECO:0000256" key="7">
    <source>
        <dbReference type="ARBA" id="ARBA00022807"/>
    </source>
</evidence>
<organism evidence="9 10">
    <name type="scientific">Perkinsus olseni</name>
    <name type="common">Perkinsus atlanticus</name>
    <dbReference type="NCBI Taxonomy" id="32597"/>
    <lineage>
        <taxon>Eukaryota</taxon>
        <taxon>Sar</taxon>
        <taxon>Alveolata</taxon>
        <taxon>Perkinsozoa</taxon>
        <taxon>Perkinsea</taxon>
        <taxon>Perkinsida</taxon>
        <taxon>Perkinsidae</taxon>
        <taxon>Perkinsus</taxon>
    </lineage>
</organism>
<dbReference type="PANTHER" id="PTHR24006:SF758">
    <property type="entry name" value="UBIQUITIN CARBOXYL-TERMINAL HYDROLASE 36"/>
    <property type="match status" value="1"/>
</dbReference>
<dbReference type="Proteomes" id="UP000541610">
    <property type="component" value="Unassembled WGS sequence"/>
</dbReference>
<name>A0A7J6P1M3_PEROL</name>
<proteinExistence type="inferred from homology"/>
<feature type="domain" description="USP" evidence="8">
    <location>
        <begin position="6"/>
        <end position="391"/>
    </location>
</feature>
<dbReference type="InterPro" id="IPR050164">
    <property type="entry name" value="Peptidase_C19"/>
</dbReference>
<evidence type="ECO:0000259" key="8">
    <source>
        <dbReference type="PROSITE" id="PS50235"/>
    </source>
</evidence>
<evidence type="ECO:0000256" key="1">
    <source>
        <dbReference type="ARBA" id="ARBA00000707"/>
    </source>
</evidence>
<comment type="similarity">
    <text evidence="2">Belongs to the peptidase C19 family.</text>
</comment>
<dbReference type="InterPro" id="IPR028889">
    <property type="entry name" value="USP"/>
</dbReference>
<dbReference type="InterPro" id="IPR001394">
    <property type="entry name" value="Peptidase_C19_UCH"/>
</dbReference>
<comment type="catalytic activity">
    <reaction evidence="1">
        <text>Thiol-dependent hydrolysis of ester, thioester, amide, peptide and isopeptide bonds formed by the C-terminal Gly of ubiquitin (a 76-residue protein attached to proteins as an intracellular targeting signal).</text>
        <dbReference type="EC" id="3.4.19.12"/>
    </reaction>
</comment>
<dbReference type="Pfam" id="PF00443">
    <property type="entry name" value="UCH"/>
    <property type="match status" value="1"/>
</dbReference>
<dbReference type="GO" id="GO:0005829">
    <property type="term" value="C:cytosol"/>
    <property type="evidence" value="ECO:0007669"/>
    <property type="project" value="TreeGrafter"/>
</dbReference>
<protein>
    <recommendedName>
        <fullName evidence="3">ubiquitinyl hydrolase 1</fullName>
        <ecNumber evidence="3">3.4.19.12</ecNumber>
    </recommendedName>
</protein>
<evidence type="ECO:0000256" key="3">
    <source>
        <dbReference type="ARBA" id="ARBA00012759"/>
    </source>
</evidence>
<dbReference type="CDD" id="cd02257">
    <property type="entry name" value="Peptidase_C19"/>
    <property type="match status" value="1"/>
</dbReference>
<dbReference type="OrthoDB" id="426186at2759"/>
<dbReference type="EC" id="3.4.19.12" evidence="3"/>
<accession>A0A7J6P1M3</accession>
<dbReference type="EMBL" id="JABANP010000107">
    <property type="protein sequence ID" value="KAF4690073.1"/>
    <property type="molecule type" value="Genomic_DNA"/>
</dbReference>
<dbReference type="GO" id="GO:0006508">
    <property type="term" value="P:proteolysis"/>
    <property type="evidence" value="ECO:0007669"/>
    <property type="project" value="UniProtKB-KW"/>
</dbReference>
<dbReference type="InterPro" id="IPR038765">
    <property type="entry name" value="Papain-like_cys_pep_sf"/>
</dbReference>
<sequence length="392" mass="44596">MPNIPAGIDNFNYSACFSIAAAQGLRSLAPFEKRIVDGDDNNAPEPSGGLASTLQTLFEQMADGSKGPADIRSFFEQCKKVCPELMREPYRQHDSQVLLEAVLDGLPSETRKMFQFKLRDSILCDNCNYVNRINTTDHMLRLKIGAHPHPGEPVLVELHREDVSEKWGIQWDEEAFRGRRELVVRSVSAGSKAALQLSGHIGWKCVRVNDSTSRIDMRQEMCQRRSVEMALLPPESIANSSSDLDWLIKATYCPQLNREVISDYRCDECKADTSCTRTTEIVSSMPSCLIVHIWRDMYFTGIKDTTYVSFDRYLNTFETPDGRQRYRLTGVVEHLGYSLNSGHYVAYVARDDEEGPDGHEQWYFCSDSVVEPISYEEVATKNAYMLFYVRTD</sequence>
<dbReference type="AlphaFoldDB" id="A0A7J6P1M3"/>
<evidence type="ECO:0000256" key="6">
    <source>
        <dbReference type="ARBA" id="ARBA00022801"/>
    </source>
</evidence>
<reference evidence="9 10" key="1">
    <citation type="submission" date="2020-04" db="EMBL/GenBank/DDBJ databases">
        <title>Perkinsus olseni comparative genomics.</title>
        <authorList>
            <person name="Bogema D.R."/>
        </authorList>
    </citation>
    <scope>NUCLEOTIDE SEQUENCE [LARGE SCALE GENOMIC DNA]</scope>
    <source>
        <strain evidence="9">00978-12</strain>
    </source>
</reference>
<dbReference type="GO" id="GO:0016579">
    <property type="term" value="P:protein deubiquitination"/>
    <property type="evidence" value="ECO:0007669"/>
    <property type="project" value="InterPro"/>
</dbReference>
<evidence type="ECO:0000256" key="5">
    <source>
        <dbReference type="ARBA" id="ARBA00022786"/>
    </source>
</evidence>
<gene>
    <name evidence="9" type="primary">UBP2_1</name>
    <name evidence="9" type="ORF">FOZ60_000641</name>
</gene>
<dbReference type="Gene3D" id="3.90.70.10">
    <property type="entry name" value="Cysteine proteinases"/>
    <property type="match status" value="1"/>
</dbReference>
<dbReference type="PROSITE" id="PS50235">
    <property type="entry name" value="USP_3"/>
    <property type="match status" value="1"/>
</dbReference>
<keyword evidence="5" id="KW-0833">Ubl conjugation pathway</keyword>